<feature type="region of interest" description="Disordered" evidence="1">
    <location>
        <begin position="258"/>
        <end position="330"/>
    </location>
</feature>
<evidence type="ECO:0000256" key="1">
    <source>
        <dbReference type="SAM" id="MobiDB-lite"/>
    </source>
</evidence>
<dbReference type="EMBL" id="JAHLKM010000023">
    <property type="protein sequence ID" value="MCQ4334377.1"/>
    <property type="molecule type" value="Genomic_DNA"/>
</dbReference>
<dbReference type="GO" id="GO:0008270">
    <property type="term" value="F:zinc ion binding"/>
    <property type="evidence" value="ECO:0007669"/>
    <property type="project" value="InterPro"/>
</dbReference>
<organism evidence="3 4">
    <name type="scientific">Natronomonas aquatica</name>
    <dbReference type="NCBI Taxonomy" id="2841590"/>
    <lineage>
        <taxon>Archaea</taxon>
        <taxon>Methanobacteriati</taxon>
        <taxon>Methanobacteriota</taxon>
        <taxon>Stenosarchaea group</taxon>
        <taxon>Halobacteria</taxon>
        <taxon>Halobacteriales</taxon>
        <taxon>Natronomonadaceae</taxon>
        <taxon>Natronomonas</taxon>
    </lineage>
</organism>
<reference evidence="3" key="1">
    <citation type="journal article" date="2023" name="Front. Microbiol.">
        <title>Genomic-based phylogenetic and metabolic analyses of the genus Natronomonas, and description of Natronomonas aquatica sp. nov.</title>
        <authorList>
            <person name="Garcia-Roldan A."/>
            <person name="Duran-Viseras A."/>
            <person name="de la Haba R.R."/>
            <person name="Corral P."/>
            <person name="Sanchez-Porro C."/>
            <person name="Ventosa A."/>
        </authorList>
    </citation>
    <scope>NUCLEOTIDE SEQUENCE</scope>
    <source>
        <strain evidence="3">F2-12</strain>
    </source>
</reference>
<feature type="domain" description="HNH nuclease" evidence="2">
    <location>
        <begin position="44"/>
        <end position="102"/>
    </location>
</feature>
<feature type="compositionally biased region" description="Polar residues" evidence="1">
    <location>
        <begin position="16"/>
        <end position="39"/>
    </location>
</feature>
<dbReference type="Gene3D" id="1.10.30.50">
    <property type="match status" value="1"/>
</dbReference>
<gene>
    <name evidence="3" type="ORF">KM295_13010</name>
</gene>
<dbReference type="CDD" id="cd00085">
    <property type="entry name" value="HNHc"/>
    <property type="match status" value="1"/>
</dbReference>
<feature type="compositionally biased region" description="Low complexity" evidence="1">
    <location>
        <begin position="309"/>
        <end position="320"/>
    </location>
</feature>
<comment type="caution">
    <text evidence="3">The sequence shown here is derived from an EMBL/GenBank/DDBJ whole genome shotgun (WGS) entry which is preliminary data.</text>
</comment>
<keyword evidence="3" id="KW-0255">Endonuclease</keyword>
<accession>A0A9R1CV88</accession>
<dbReference type="SMART" id="SM00507">
    <property type="entry name" value="HNHc"/>
    <property type="match status" value="1"/>
</dbReference>
<dbReference type="InterPro" id="IPR036390">
    <property type="entry name" value="WH_DNA-bd_sf"/>
</dbReference>
<dbReference type="Pfam" id="PF01844">
    <property type="entry name" value="HNH"/>
    <property type="match status" value="1"/>
</dbReference>
<dbReference type="GO" id="GO:0003676">
    <property type="term" value="F:nucleic acid binding"/>
    <property type="evidence" value="ECO:0007669"/>
    <property type="project" value="InterPro"/>
</dbReference>
<protein>
    <submittedName>
        <fullName evidence="3">HNH endonuclease</fullName>
    </submittedName>
</protein>
<keyword evidence="3" id="KW-0540">Nuclease</keyword>
<dbReference type="AlphaFoldDB" id="A0A9R1CV88"/>
<dbReference type="SUPFAM" id="SSF46785">
    <property type="entry name" value="Winged helix' DNA-binding domain"/>
    <property type="match status" value="1"/>
</dbReference>
<dbReference type="Proteomes" id="UP001139494">
    <property type="component" value="Unassembled WGS sequence"/>
</dbReference>
<keyword evidence="3" id="KW-0378">Hydrolase</keyword>
<evidence type="ECO:0000313" key="3">
    <source>
        <dbReference type="EMBL" id="MCQ4334377.1"/>
    </source>
</evidence>
<evidence type="ECO:0000259" key="2">
    <source>
        <dbReference type="SMART" id="SM00507"/>
    </source>
</evidence>
<name>A0A9R1CV88_9EURY</name>
<feature type="region of interest" description="Disordered" evidence="1">
    <location>
        <begin position="1"/>
        <end position="39"/>
    </location>
</feature>
<dbReference type="InterPro" id="IPR002711">
    <property type="entry name" value="HNH"/>
</dbReference>
<sequence>MAQTNPSGIDGDESSEQQTAGNTDVESSAEDTWSPRTSESLDAAVRADVLKRDKYRCRVCGRKGPKRGGLATLHVHHIERNPDGIDGDAPENLTTLCRSCHNWIHQQATHEDAPVTLSDEDLGVLLSQDIEILQYLADKGPATTGEVARALTADLSVTAVRERLATLMGLDNIVQSRDRQIVDQDVETGKWGLTGQIEHSARGHIPSNSQTLVQRVEDELVRQALDRGVDRQAIMDVLDVSRRTTFHREKRANAYSFPLDAFRGGGGRPTHDERTESTASPSGTGNAADAAGQQRLDTVADGDDAAEASQQDVSSDIVDSTQHAAETDGEPELTRAEVEAVMAVLERVAADL</sequence>
<evidence type="ECO:0000313" key="4">
    <source>
        <dbReference type="Proteomes" id="UP001139494"/>
    </source>
</evidence>
<proteinExistence type="predicted"/>
<dbReference type="GO" id="GO:0004519">
    <property type="term" value="F:endonuclease activity"/>
    <property type="evidence" value="ECO:0007669"/>
    <property type="project" value="UniProtKB-KW"/>
</dbReference>
<dbReference type="InterPro" id="IPR003615">
    <property type="entry name" value="HNH_nuc"/>
</dbReference>
<dbReference type="RefSeq" id="WP_256030411.1">
    <property type="nucleotide sequence ID" value="NZ_JAHLKM010000023.1"/>
</dbReference>
<keyword evidence="4" id="KW-1185">Reference proteome</keyword>